<dbReference type="GeneID" id="93075348"/>
<evidence type="ECO:0000313" key="6">
    <source>
        <dbReference type="Proteomes" id="UP000030905"/>
    </source>
</evidence>
<dbReference type="eggNOG" id="COG0778">
    <property type="taxonomic scope" value="Bacteria"/>
</dbReference>
<dbReference type="Proteomes" id="UP000030905">
    <property type="component" value="Chromosome"/>
</dbReference>
<dbReference type="KEGG" id="cpae:CPAST_c32410"/>
<dbReference type="InterPro" id="IPR029479">
    <property type="entry name" value="Nitroreductase"/>
</dbReference>
<gene>
    <name evidence="2" type="ORF">CLPA_c32410</name>
    <name evidence="3" type="ORF">CP6013_03938</name>
    <name evidence="4" type="ORF">CP6013_04022</name>
</gene>
<proteinExistence type="predicted"/>
<dbReference type="RefSeq" id="WP_003446763.1">
    <property type="nucleotide sequence ID" value="NZ_ANZB01000012.1"/>
</dbReference>
<dbReference type="PANTHER" id="PTHR23026:SF123">
    <property type="entry name" value="NAD(P)H NITROREDUCTASE RV3131-RELATED"/>
    <property type="match status" value="1"/>
</dbReference>
<protein>
    <submittedName>
        <fullName evidence="2">Putative NADH dehydrogenase/NAD(P)H nitroreductase</fullName>
        <ecNumber evidence="2">1.-.-.-</ecNumber>
    </submittedName>
</protein>
<dbReference type="EMBL" id="JPGY02000001">
    <property type="protein sequence ID" value="KRU14679.1"/>
    <property type="molecule type" value="Genomic_DNA"/>
</dbReference>
<name>A0A0H3J7X8_CLOPA</name>
<evidence type="ECO:0000259" key="1">
    <source>
        <dbReference type="Pfam" id="PF00881"/>
    </source>
</evidence>
<dbReference type="InterPro" id="IPR000415">
    <property type="entry name" value="Nitroreductase-like"/>
</dbReference>
<dbReference type="Gene3D" id="3.40.109.10">
    <property type="entry name" value="NADH Oxidase"/>
    <property type="match status" value="1"/>
</dbReference>
<dbReference type="Pfam" id="PF00881">
    <property type="entry name" value="Nitroreductase"/>
    <property type="match status" value="1"/>
</dbReference>
<keyword evidence="2" id="KW-0560">Oxidoreductase</keyword>
<dbReference type="SUPFAM" id="SSF55469">
    <property type="entry name" value="FMN-dependent nitroreductase-like"/>
    <property type="match status" value="1"/>
</dbReference>
<dbReference type="Proteomes" id="UP000028042">
    <property type="component" value="Unassembled WGS sequence"/>
</dbReference>
<dbReference type="EMBL" id="JPGY02000001">
    <property type="protein sequence ID" value="KRU14763.1"/>
    <property type="molecule type" value="Genomic_DNA"/>
</dbReference>
<accession>A0A0H3J7X8</accession>
<dbReference type="EMBL" id="CP009268">
    <property type="protein sequence ID" value="AJA53295.1"/>
    <property type="molecule type" value="Genomic_DNA"/>
</dbReference>
<reference evidence="2 6" key="1">
    <citation type="journal article" date="2015" name="Genome Announc.">
        <title>Complete Genome Sequence of the Nitrogen-Fixing and Solvent-Producing Clostridium pasteurianum DSM 525.</title>
        <authorList>
            <person name="Poehlein A."/>
            <person name="Grosse-Honebrink A."/>
            <person name="Zhang Y."/>
            <person name="Minton N.P."/>
            <person name="Daniel R."/>
        </authorList>
    </citation>
    <scope>NUCLEOTIDE SEQUENCE [LARGE SCALE GENOMIC DNA]</scope>
    <source>
        <strain evidence="2">DSM 525</strain>
        <strain evidence="6">DSM 525 / ATCC 6013</strain>
    </source>
</reference>
<organism evidence="2 6">
    <name type="scientific">Clostridium pasteurianum DSM 525 = ATCC 6013</name>
    <dbReference type="NCBI Taxonomy" id="1262449"/>
    <lineage>
        <taxon>Bacteria</taxon>
        <taxon>Bacillati</taxon>
        <taxon>Bacillota</taxon>
        <taxon>Clostridia</taxon>
        <taxon>Eubacteriales</taxon>
        <taxon>Clostridiaceae</taxon>
        <taxon>Clostridium</taxon>
    </lineage>
</organism>
<dbReference type="PANTHER" id="PTHR23026">
    <property type="entry name" value="NADPH NITROREDUCTASE"/>
    <property type="match status" value="1"/>
</dbReference>
<evidence type="ECO:0000313" key="4">
    <source>
        <dbReference type="EMBL" id="KRU14763.1"/>
    </source>
</evidence>
<evidence type="ECO:0000313" key="2">
    <source>
        <dbReference type="EMBL" id="AJA53295.1"/>
    </source>
</evidence>
<reference evidence="3 5" key="3">
    <citation type="journal article" name="Genome Announc.">
        <title>Improved Draft Genome Sequence of Clostridium pasteurianum Strain ATCC 6013 (DSM 525) Using a Hybrid Next-Generation Sequencing Approach.</title>
        <authorList>
            <person name="Pyne M.E."/>
            <person name="Utturkar S."/>
            <person name="Brown S.D."/>
            <person name="Moo-Young M."/>
            <person name="Chung D.A."/>
            <person name="Chou C.P."/>
        </authorList>
    </citation>
    <scope>NUCLEOTIDE SEQUENCE [LARGE SCALE GENOMIC DNA]</scope>
    <source>
        <strain evidence="3 5">ATCC 6013</strain>
    </source>
</reference>
<dbReference type="AlphaFoldDB" id="A0A0H3J7X8"/>
<dbReference type="CDD" id="cd02150">
    <property type="entry name" value="nitroreductase"/>
    <property type="match status" value="1"/>
</dbReference>
<dbReference type="InterPro" id="IPR050627">
    <property type="entry name" value="Nitroreductase/BluB"/>
</dbReference>
<dbReference type="GO" id="GO:0016491">
    <property type="term" value="F:oxidoreductase activity"/>
    <property type="evidence" value="ECO:0007669"/>
    <property type="project" value="UniProtKB-KW"/>
</dbReference>
<dbReference type="PATRIC" id="fig|1262449.3.peg.3131"/>
<feature type="domain" description="Nitroreductase" evidence="1">
    <location>
        <begin position="4"/>
        <end position="145"/>
    </location>
</feature>
<evidence type="ECO:0000313" key="5">
    <source>
        <dbReference type="Proteomes" id="UP000028042"/>
    </source>
</evidence>
<dbReference type="FunFam" id="3.40.109.10:FF:000012">
    <property type="entry name" value="Nitroreductase family protein"/>
    <property type="match status" value="1"/>
</dbReference>
<sequence length="166" mass="18832">MNSIFKRRSIRKYTKETVSEDTVKQLLKAGMSAPSAGNEQPWEFIVIRDKSILQQIIDVHGYASMLKEAAVAIVVCGDKKREKVKDFWVQDCSAATENILIEAQELGLGAVWLGVYPVEERVKPIEKILKLPESVIPLSIISIGYPGEHKDPPNYYDEARIHHNQW</sequence>
<keyword evidence="6" id="KW-1185">Reference proteome</keyword>
<evidence type="ECO:0000313" key="3">
    <source>
        <dbReference type="EMBL" id="KRU14679.1"/>
    </source>
</evidence>
<reference evidence="3" key="2">
    <citation type="submission" date="2015-10" db="EMBL/GenBank/DDBJ databases">
        <title>Improved Draft Genome Sequence of Clostridium pasteurianum Strain ATCC 6013 (DSM 525) Using a Hybrid Next-Generation Sequencing Approach.</title>
        <authorList>
            <person name="Pyne M.E."/>
            <person name="Utturkar S.M."/>
            <person name="Brown S.D."/>
            <person name="Moo-Young M."/>
            <person name="Chung D.A."/>
            <person name="Chou P.C."/>
        </authorList>
    </citation>
    <scope>NUCLEOTIDE SEQUENCE</scope>
    <source>
        <strain evidence="3">ATCC 6013</strain>
    </source>
</reference>
<dbReference type="EC" id="1.-.-.-" evidence="2"/>
<dbReference type="KEGG" id="cpat:CLPA_c32410"/>